<dbReference type="EMBL" id="JAUHHV010000002">
    <property type="protein sequence ID" value="KAK1431520.1"/>
    <property type="molecule type" value="Genomic_DNA"/>
</dbReference>
<feature type="domain" description="hAT-like transposase RNase-H fold" evidence="3">
    <location>
        <begin position="315"/>
        <end position="393"/>
    </location>
</feature>
<accession>A0AAD8NXB5</accession>
<gene>
    <name evidence="4" type="ORF">QVD17_07980</name>
</gene>
<dbReference type="PANTHER" id="PTHR46481">
    <property type="entry name" value="ZINC FINGER BED DOMAIN-CONTAINING PROTEIN 4"/>
    <property type="match status" value="1"/>
</dbReference>
<feature type="domain" description="HAT C-terminal dimerisation" evidence="2">
    <location>
        <begin position="469"/>
        <end position="552"/>
    </location>
</feature>
<protein>
    <recommendedName>
        <fullName evidence="6">HAT C-terminal dimerisation domain-containing protein</fullName>
    </recommendedName>
</protein>
<dbReference type="Pfam" id="PF14372">
    <property type="entry name" value="hAT-like_RNase-H"/>
    <property type="match status" value="1"/>
</dbReference>
<dbReference type="Pfam" id="PF05699">
    <property type="entry name" value="Dimer_Tnp_hAT"/>
    <property type="match status" value="1"/>
</dbReference>
<dbReference type="PANTHER" id="PTHR46481:SF7">
    <property type="entry name" value="ZINC FINGER BED DOMAIN-CONTAINING PROTEIN RICESLEEPER 2-LIKE"/>
    <property type="match status" value="1"/>
</dbReference>
<name>A0AAD8NXB5_TARER</name>
<dbReference type="Proteomes" id="UP001229421">
    <property type="component" value="Unassembled WGS sequence"/>
</dbReference>
<evidence type="ECO:0000256" key="1">
    <source>
        <dbReference type="ARBA" id="ARBA00023125"/>
    </source>
</evidence>
<dbReference type="InterPro" id="IPR012337">
    <property type="entry name" value="RNaseH-like_sf"/>
</dbReference>
<evidence type="ECO:0000259" key="2">
    <source>
        <dbReference type="Pfam" id="PF05699"/>
    </source>
</evidence>
<organism evidence="4 5">
    <name type="scientific">Tagetes erecta</name>
    <name type="common">African marigold</name>
    <dbReference type="NCBI Taxonomy" id="13708"/>
    <lineage>
        <taxon>Eukaryota</taxon>
        <taxon>Viridiplantae</taxon>
        <taxon>Streptophyta</taxon>
        <taxon>Embryophyta</taxon>
        <taxon>Tracheophyta</taxon>
        <taxon>Spermatophyta</taxon>
        <taxon>Magnoliopsida</taxon>
        <taxon>eudicotyledons</taxon>
        <taxon>Gunneridae</taxon>
        <taxon>Pentapetalae</taxon>
        <taxon>asterids</taxon>
        <taxon>campanulids</taxon>
        <taxon>Asterales</taxon>
        <taxon>Asteraceae</taxon>
        <taxon>Asteroideae</taxon>
        <taxon>Heliantheae alliance</taxon>
        <taxon>Tageteae</taxon>
        <taxon>Tagetes</taxon>
    </lineage>
</organism>
<evidence type="ECO:0000313" key="4">
    <source>
        <dbReference type="EMBL" id="KAK1431520.1"/>
    </source>
</evidence>
<dbReference type="InterPro" id="IPR052035">
    <property type="entry name" value="ZnF_BED_domain_contain"/>
</dbReference>
<proteinExistence type="predicted"/>
<dbReference type="GO" id="GO:0046983">
    <property type="term" value="F:protein dimerization activity"/>
    <property type="evidence" value="ECO:0007669"/>
    <property type="project" value="InterPro"/>
</dbReference>
<sequence length="588" mass="66989">MAPRVKRGKRKKFEPESVQKALVNLIIVDELSFSVVERDEIKKVMETEFPDFQVPSSEMISRACVQLFMDEKLKLKSFIKNTKQKVCLSLNTWRSNQSVNYLSITAHFIDNGWNLHKKVIGFSPIGGDNGEEIGRAVEKCLHDWEISDVLTISAGNASSYDAAISYLGPKLVNHVLDGKFLRLKCFAEPTNATVKEVLKDYEKPIACVRATVSQLIQSPTRVRKFKKCAREHGIPFDIVLPLDSASSWISTYEMLYVFEKCKEVFNSFGDKDPQYIYELHQTCGIMDYADWEKVRKVIYFLQVFYESTEKILESRVTSNNFLEEISNIDRHLDNWGKSSTGSGKSFFKASELKWNFTSYWGDVDDSNLLIYMASILDPRHKTNCMEGYFLNSKYKHDYTREGEPTWKKKGEIVVAATYDLFNVYARKIGESHETAKFQTSGYMDYLYGDTAYYSARDVGLGGNVGCATEIDKYLAHKDYFEDYDGFDVLLWWKVHSEIFPVLSQMAKDILALPILAAALETAFNTDGNMLGDFKSSLSASMVEALVCTRDWINRSNKQIKVEEGSTKLADNFLKGIYEQLHGATNGCG</sequence>
<dbReference type="SUPFAM" id="SSF53098">
    <property type="entry name" value="Ribonuclease H-like"/>
    <property type="match status" value="1"/>
</dbReference>
<comment type="caution">
    <text evidence="4">The sequence shown here is derived from an EMBL/GenBank/DDBJ whole genome shotgun (WGS) entry which is preliminary data.</text>
</comment>
<dbReference type="AlphaFoldDB" id="A0AAD8NXB5"/>
<evidence type="ECO:0000313" key="5">
    <source>
        <dbReference type="Proteomes" id="UP001229421"/>
    </source>
</evidence>
<dbReference type="InterPro" id="IPR025525">
    <property type="entry name" value="hAT-like_transposase_RNase-H"/>
</dbReference>
<evidence type="ECO:0008006" key="6">
    <source>
        <dbReference type="Google" id="ProtNLM"/>
    </source>
</evidence>
<keyword evidence="5" id="KW-1185">Reference proteome</keyword>
<reference evidence="4" key="1">
    <citation type="journal article" date="2023" name="bioRxiv">
        <title>Improved chromosome-level genome assembly for marigold (Tagetes erecta).</title>
        <authorList>
            <person name="Jiang F."/>
            <person name="Yuan L."/>
            <person name="Wang S."/>
            <person name="Wang H."/>
            <person name="Xu D."/>
            <person name="Wang A."/>
            <person name="Fan W."/>
        </authorList>
    </citation>
    <scope>NUCLEOTIDE SEQUENCE</scope>
    <source>
        <strain evidence="4">WSJ</strain>
        <tissue evidence="4">Leaf</tissue>
    </source>
</reference>
<keyword evidence="1" id="KW-0238">DNA-binding</keyword>
<evidence type="ECO:0000259" key="3">
    <source>
        <dbReference type="Pfam" id="PF14372"/>
    </source>
</evidence>
<dbReference type="InterPro" id="IPR008906">
    <property type="entry name" value="HATC_C_dom"/>
</dbReference>
<dbReference type="GO" id="GO:0003677">
    <property type="term" value="F:DNA binding"/>
    <property type="evidence" value="ECO:0007669"/>
    <property type="project" value="UniProtKB-KW"/>
</dbReference>